<evidence type="ECO:0000313" key="10">
    <source>
        <dbReference type="EMBL" id="WAT24540.1"/>
    </source>
</evidence>
<evidence type="ECO:0000256" key="7">
    <source>
        <dbReference type="HAMAP-Rule" id="MF_00227"/>
    </source>
</evidence>
<evidence type="ECO:0000313" key="12">
    <source>
        <dbReference type="Proteomes" id="UP001164714"/>
    </source>
</evidence>
<reference evidence="9 11" key="1">
    <citation type="journal article" date="2016" name="Genome Announc.">
        <title>Complete Genome Sequences of Aerococcus christensenii CCUG 28831T, Aerococcus sanguinicola CCUG 43001T, Aerococcus urinae CCUG 36881T, Aerococcus urinaeequi CCUG 28094T, Aerococcus urinaehominis CCUG 42038 BT, and Aerococcus viridans CCUG 4311T.</title>
        <authorList>
            <person name="Carkaci D."/>
            <person name="Dargis R."/>
            <person name="Nielsen X.C."/>
            <person name="Skovgaard O."/>
            <person name="Fuursted K."/>
            <person name="Christensen J.J."/>
        </authorList>
    </citation>
    <scope>NUCLEOTIDE SEQUENCE [LARGE SCALE GENOMIC DNA]</scope>
    <source>
        <strain evidence="9 11">CCUG28094</strain>
    </source>
</reference>
<dbReference type="PROSITE" id="PS00648">
    <property type="entry name" value="RIBONUCLEASE_P"/>
    <property type="match status" value="1"/>
</dbReference>
<evidence type="ECO:0000256" key="6">
    <source>
        <dbReference type="ARBA" id="ARBA00022884"/>
    </source>
</evidence>
<keyword evidence="6 7" id="KW-0694">RNA-binding</keyword>
<evidence type="ECO:0000256" key="2">
    <source>
        <dbReference type="ARBA" id="ARBA00022694"/>
    </source>
</evidence>
<dbReference type="InterPro" id="IPR020568">
    <property type="entry name" value="Ribosomal_Su5_D2-typ_SF"/>
</dbReference>
<keyword evidence="2 7" id="KW-0819">tRNA processing</keyword>
<dbReference type="InterPro" id="IPR014721">
    <property type="entry name" value="Ribsml_uS5_D2-typ_fold_subgr"/>
</dbReference>
<dbReference type="KEGG" id="aui:APT62_00100"/>
<gene>
    <name evidence="7 10" type="primary">rnpA</name>
    <name evidence="9" type="ORF">AWM74_04530</name>
    <name evidence="10" type="ORF">OZ415_10055</name>
</gene>
<organism evidence="10 12">
    <name type="scientific">Aerococcus urinaeequi</name>
    <dbReference type="NCBI Taxonomy" id="51665"/>
    <lineage>
        <taxon>Bacteria</taxon>
        <taxon>Bacillati</taxon>
        <taxon>Bacillota</taxon>
        <taxon>Bacilli</taxon>
        <taxon>Lactobacillales</taxon>
        <taxon>Aerococcaceae</taxon>
        <taxon>Aerococcus</taxon>
    </lineage>
</organism>
<reference evidence="11" key="2">
    <citation type="submission" date="2016-01" db="EMBL/GenBank/DDBJ databases">
        <title>Six Aerococcus type strain genome sequencing and assembly using PacBio and Illumina Hiseq.</title>
        <authorList>
            <person name="Carkaci D."/>
            <person name="Dargis R."/>
            <person name="Nielsen X.C."/>
            <person name="Skovgaard O."/>
            <person name="Fuursted K."/>
            <person name="Christensen J.J."/>
        </authorList>
    </citation>
    <scope>NUCLEOTIDE SEQUENCE [LARGE SCALE GENOMIC DNA]</scope>
    <source>
        <strain evidence="11">CCUG28094</strain>
    </source>
</reference>
<comment type="subunit">
    <text evidence="7">Consists of a catalytic RNA component (M1 or rnpB) and a protein subunit.</text>
</comment>
<comment type="similarity">
    <text evidence="7">Belongs to the RnpA family.</text>
</comment>
<dbReference type="HAMAP" id="MF_00227">
    <property type="entry name" value="RNase_P"/>
    <property type="match status" value="1"/>
</dbReference>
<reference evidence="10" key="3">
    <citation type="submission" date="2022-12" db="EMBL/GenBank/DDBJ databases">
        <title>Whole genome sequence analysis of a duck derived balloon bacteium Aerococcus urinaeequi henan2020.</title>
        <authorList>
            <person name="Zhang H."/>
            <person name="Qiao H.X."/>
            <person name="Bian C.Z."/>
            <person name="Shu J.C."/>
        </authorList>
    </citation>
    <scope>NUCLEOTIDE SEQUENCE</scope>
    <source>
        <strain evidence="10">2020-HN-1</strain>
    </source>
</reference>
<dbReference type="RefSeq" id="WP_026465535.1">
    <property type="nucleotide sequence ID" value="NZ_CP013988.1"/>
</dbReference>
<dbReference type="EMBL" id="CP114063">
    <property type="protein sequence ID" value="WAT24540.1"/>
    <property type="molecule type" value="Genomic_DNA"/>
</dbReference>
<keyword evidence="4 7" id="KW-0255">Endonuclease</keyword>
<dbReference type="GO" id="GO:0001682">
    <property type="term" value="P:tRNA 5'-leader removal"/>
    <property type="evidence" value="ECO:0007669"/>
    <property type="project" value="UniProtKB-UniRule"/>
</dbReference>
<evidence type="ECO:0000256" key="4">
    <source>
        <dbReference type="ARBA" id="ARBA00022759"/>
    </source>
</evidence>
<evidence type="ECO:0000256" key="3">
    <source>
        <dbReference type="ARBA" id="ARBA00022722"/>
    </source>
</evidence>
<name>A0A0U4PDV4_9LACT</name>
<dbReference type="GeneID" id="92866817"/>
<dbReference type="OrthoDB" id="9810867at2"/>
<dbReference type="FunFam" id="3.30.230.10:FF:000021">
    <property type="entry name" value="Ribonuclease P protein component"/>
    <property type="match status" value="1"/>
</dbReference>
<dbReference type="GO" id="GO:0030677">
    <property type="term" value="C:ribonuclease P complex"/>
    <property type="evidence" value="ECO:0007669"/>
    <property type="project" value="TreeGrafter"/>
</dbReference>
<accession>A0A0U4PDV4</accession>
<dbReference type="GO" id="GO:0042781">
    <property type="term" value="F:3'-tRNA processing endoribonuclease activity"/>
    <property type="evidence" value="ECO:0007669"/>
    <property type="project" value="TreeGrafter"/>
</dbReference>
<protein>
    <recommendedName>
        <fullName evidence="7 8">Ribonuclease P protein component</fullName>
        <shortName evidence="7">RNase P protein</shortName>
        <shortName evidence="7">RNaseP protein</shortName>
        <ecNumber evidence="7 8">3.1.26.5</ecNumber>
    </recommendedName>
    <alternativeName>
        <fullName evidence="7">Protein C5</fullName>
    </alternativeName>
</protein>
<dbReference type="PANTHER" id="PTHR33992">
    <property type="entry name" value="RIBONUCLEASE P PROTEIN COMPONENT"/>
    <property type="match status" value="1"/>
</dbReference>
<evidence type="ECO:0000256" key="5">
    <source>
        <dbReference type="ARBA" id="ARBA00022801"/>
    </source>
</evidence>
<evidence type="ECO:0000256" key="8">
    <source>
        <dbReference type="NCBIfam" id="TIGR00188"/>
    </source>
</evidence>
<dbReference type="InterPro" id="IPR020539">
    <property type="entry name" value="RNase_P_CS"/>
</dbReference>
<keyword evidence="3 7" id="KW-0540">Nuclease</keyword>
<evidence type="ECO:0000313" key="9">
    <source>
        <dbReference type="EMBL" id="AMB97542.1"/>
    </source>
</evidence>
<dbReference type="Proteomes" id="UP001164714">
    <property type="component" value="Chromosome"/>
</dbReference>
<dbReference type="GO" id="GO:0004526">
    <property type="term" value="F:ribonuclease P activity"/>
    <property type="evidence" value="ECO:0007669"/>
    <property type="project" value="UniProtKB-UniRule"/>
</dbReference>
<evidence type="ECO:0000256" key="1">
    <source>
        <dbReference type="ARBA" id="ARBA00002663"/>
    </source>
</evidence>
<keyword evidence="5 7" id="KW-0378">Hydrolase</keyword>
<proteinExistence type="inferred from homology"/>
<dbReference type="GO" id="GO:0000049">
    <property type="term" value="F:tRNA binding"/>
    <property type="evidence" value="ECO:0007669"/>
    <property type="project" value="UniProtKB-UniRule"/>
</dbReference>
<dbReference type="SUPFAM" id="SSF54211">
    <property type="entry name" value="Ribosomal protein S5 domain 2-like"/>
    <property type="match status" value="1"/>
</dbReference>
<evidence type="ECO:0000313" key="11">
    <source>
        <dbReference type="Proteomes" id="UP000067698"/>
    </source>
</evidence>
<dbReference type="Gene3D" id="3.30.230.10">
    <property type="match status" value="1"/>
</dbReference>
<dbReference type="EMBL" id="CP014162">
    <property type="protein sequence ID" value="AMB97542.1"/>
    <property type="molecule type" value="Genomic_DNA"/>
</dbReference>
<dbReference type="AlphaFoldDB" id="A0A0U4PDV4"/>
<sequence length="125" mass="14191">MRKSYRVKSEKDFGQVFHHGHSTANRQFVIYRLEKDQPHFRIGISVGKKIGNAVTRNAVKRKIRQSITELKAGIDPSNDFIVIARKPAADMTTAEVKKSLIHVLSLAKIYNPIKEDTKAKSLPHE</sequence>
<dbReference type="Pfam" id="PF00825">
    <property type="entry name" value="Ribonuclease_P"/>
    <property type="match status" value="1"/>
</dbReference>
<dbReference type="EC" id="3.1.26.5" evidence="7 8"/>
<comment type="function">
    <text evidence="1 7">RNaseP catalyzes the removal of the 5'-leader sequence from pre-tRNA to produce the mature 5'-terminus. It can also cleave other RNA substrates such as 4.5S RNA. The protein component plays an auxiliary but essential role in vivo by binding to the 5'-leader sequence and broadening the substrate specificity of the ribozyme.</text>
</comment>
<comment type="catalytic activity">
    <reaction evidence="7">
        <text>Endonucleolytic cleavage of RNA, removing 5'-extranucleotides from tRNA precursor.</text>
        <dbReference type="EC" id="3.1.26.5"/>
    </reaction>
</comment>
<dbReference type="InterPro" id="IPR000100">
    <property type="entry name" value="RNase_P"/>
</dbReference>
<dbReference type="Proteomes" id="UP000067698">
    <property type="component" value="Chromosome"/>
</dbReference>
<dbReference type="PANTHER" id="PTHR33992:SF1">
    <property type="entry name" value="RIBONUCLEASE P PROTEIN COMPONENT"/>
    <property type="match status" value="1"/>
</dbReference>
<dbReference type="NCBIfam" id="TIGR00188">
    <property type="entry name" value="rnpA"/>
    <property type="match status" value="1"/>
</dbReference>